<dbReference type="Pfam" id="PF08378">
    <property type="entry name" value="NERD"/>
    <property type="match status" value="1"/>
</dbReference>
<proteinExistence type="predicted"/>
<feature type="domain" description="NERD" evidence="1">
    <location>
        <begin position="44"/>
        <end position="160"/>
    </location>
</feature>
<dbReference type="Proteomes" id="UP000319280">
    <property type="component" value="Unassembled WGS sequence"/>
</dbReference>
<reference evidence="2 3" key="1">
    <citation type="submission" date="2019-07" db="EMBL/GenBank/DDBJ databases">
        <title>Genomic analysis of Lentibacillus sp. NKC851-2.</title>
        <authorList>
            <person name="Oh Y.J."/>
        </authorList>
    </citation>
    <scope>NUCLEOTIDE SEQUENCE [LARGE SCALE GENOMIC DNA]</scope>
    <source>
        <strain evidence="2 3">NKC851-2</strain>
    </source>
</reference>
<organism evidence="2 3">
    <name type="scientific">Lentibacillus cibarius</name>
    <dbReference type="NCBI Taxonomy" id="2583219"/>
    <lineage>
        <taxon>Bacteria</taxon>
        <taxon>Bacillati</taxon>
        <taxon>Bacillota</taxon>
        <taxon>Bacilli</taxon>
        <taxon>Bacillales</taxon>
        <taxon>Bacillaceae</taxon>
        <taxon>Lentibacillus</taxon>
    </lineage>
</organism>
<gene>
    <name evidence="2" type="ORF">FH966_02860</name>
</gene>
<dbReference type="InterPro" id="IPR011528">
    <property type="entry name" value="NERD"/>
</dbReference>
<dbReference type="PROSITE" id="PS50965">
    <property type="entry name" value="NERD"/>
    <property type="match status" value="1"/>
</dbReference>
<accession>A0A549YFS6</accession>
<evidence type="ECO:0000313" key="2">
    <source>
        <dbReference type="EMBL" id="TRM10741.1"/>
    </source>
</evidence>
<sequence length="347" mass="40153">MSPTVLKPRCKSHALLAYEALFRQVLPQYRKHESIISEYRKEKAGYDGERNVDYKLSTYPRKDFLVVQGIRLKNPPFYFQIDTLILTRRFICILEIKNQKGTLKYDANLKQMVQEIDGKVISYKDPILQAEAQKTHLREWLAMHGIFNVPIEALVVIAYPSTIIENVQGDPGVYNQIIHREGLHQHLERVGRNHPNHLLTNAQLKKLCRVLADEDTPLQTDILEKHGVSGRHLIRGIPCSKCHTYPMKRLYKNWQCQKCLATKPKAHERVILDHFLLHQPTVTNQECRNLLQIDSPRTAYNIMNTMGLHKSGKNSARVYHAPPLSEFPQDSSFPFNLQNHIAKQSLD</sequence>
<name>A0A549YFS6_9BACI</name>
<comment type="caution">
    <text evidence="2">The sequence shown here is derived from an EMBL/GenBank/DDBJ whole genome shotgun (WGS) entry which is preliminary data.</text>
</comment>
<evidence type="ECO:0000259" key="1">
    <source>
        <dbReference type="PROSITE" id="PS50965"/>
    </source>
</evidence>
<keyword evidence="3" id="KW-1185">Reference proteome</keyword>
<protein>
    <submittedName>
        <fullName evidence="2">NERD domain-containing protein</fullName>
    </submittedName>
</protein>
<dbReference type="AlphaFoldDB" id="A0A549YFS6"/>
<evidence type="ECO:0000313" key="3">
    <source>
        <dbReference type="Proteomes" id="UP000319280"/>
    </source>
</evidence>
<dbReference type="EMBL" id="VJMZ01000001">
    <property type="protein sequence ID" value="TRM10741.1"/>
    <property type="molecule type" value="Genomic_DNA"/>
</dbReference>